<evidence type="ECO:0000313" key="3">
    <source>
        <dbReference type="EMBL" id="CDS13197.1"/>
    </source>
</evidence>
<dbReference type="GO" id="GO:0006369">
    <property type="term" value="P:termination of RNA polymerase II transcription"/>
    <property type="evidence" value="ECO:0007669"/>
    <property type="project" value="InterPro"/>
</dbReference>
<feature type="domain" description="CID" evidence="2">
    <location>
        <begin position="31"/>
        <end position="85"/>
    </location>
</feature>
<dbReference type="GO" id="GO:0000993">
    <property type="term" value="F:RNA polymerase II complex binding"/>
    <property type="evidence" value="ECO:0007669"/>
    <property type="project" value="InterPro"/>
</dbReference>
<protein>
    <recommendedName>
        <fullName evidence="2">CID domain-containing protein</fullName>
    </recommendedName>
</protein>
<reference evidence="3" key="1">
    <citation type="journal article" date="2014" name="Genome Announc.">
        <title>De novo whole-genome sequence and genome annotation of Lichtheimia ramosa.</title>
        <authorList>
            <person name="Linde J."/>
            <person name="Schwartze V."/>
            <person name="Binder U."/>
            <person name="Lass-Florl C."/>
            <person name="Voigt K."/>
            <person name="Horn F."/>
        </authorList>
    </citation>
    <scope>NUCLEOTIDE SEQUENCE</scope>
    <source>
        <strain evidence="3">JMRC FSU:6197</strain>
    </source>
</reference>
<name>A0A077X2E0_9FUNG</name>
<dbReference type="Gene3D" id="1.25.40.90">
    <property type="match status" value="1"/>
</dbReference>
<dbReference type="GO" id="GO:0005737">
    <property type="term" value="C:cytoplasm"/>
    <property type="evidence" value="ECO:0007669"/>
    <property type="project" value="TreeGrafter"/>
</dbReference>
<feature type="compositionally biased region" description="Polar residues" evidence="1">
    <location>
        <begin position="1"/>
        <end position="14"/>
    </location>
</feature>
<dbReference type="InterPro" id="IPR008942">
    <property type="entry name" value="ENTH_VHS"/>
</dbReference>
<sequence length="85" mass="9757">MSLPNNMPTMNTFGQQHTSSKQQQQPGFSQDPETARRNYRQALYELTFNSKPIITNLTIMAQENQHVAGAIVREIEQQIRHVSKT</sequence>
<evidence type="ECO:0000256" key="1">
    <source>
        <dbReference type="SAM" id="MobiDB-lite"/>
    </source>
</evidence>
<dbReference type="AlphaFoldDB" id="A0A077X2E0"/>
<dbReference type="EMBL" id="LK023379">
    <property type="protein sequence ID" value="CDS13197.1"/>
    <property type="molecule type" value="Genomic_DNA"/>
</dbReference>
<organism evidence="3">
    <name type="scientific">Lichtheimia ramosa</name>
    <dbReference type="NCBI Taxonomy" id="688394"/>
    <lineage>
        <taxon>Eukaryota</taxon>
        <taxon>Fungi</taxon>
        <taxon>Fungi incertae sedis</taxon>
        <taxon>Mucoromycota</taxon>
        <taxon>Mucoromycotina</taxon>
        <taxon>Mucoromycetes</taxon>
        <taxon>Mucorales</taxon>
        <taxon>Lichtheimiaceae</taxon>
        <taxon>Lichtheimia</taxon>
    </lineage>
</organism>
<dbReference type="OrthoDB" id="2129491at2759"/>
<dbReference type="PANTHER" id="PTHR15921">
    <property type="entry name" value="PRE-MRNA CLEAVAGE COMPLEX II"/>
    <property type="match status" value="1"/>
</dbReference>
<evidence type="ECO:0000259" key="2">
    <source>
        <dbReference type="PROSITE" id="PS51391"/>
    </source>
</evidence>
<dbReference type="InterPro" id="IPR006569">
    <property type="entry name" value="CID_dom"/>
</dbReference>
<dbReference type="PROSITE" id="PS51391">
    <property type="entry name" value="CID"/>
    <property type="match status" value="1"/>
</dbReference>
<proteinExistence type="predicted"/>
<dbReference type="GO" id="GO:0005849">
    <property type="term" value="C:mRNA cleavage factor complex"/>
    <property type="evidence" value="ECO:0007669"/>
    <property type="project" value="TreeGrafter"/>
</dbReference>
<dbReference type="GO" id="GO:0003729">
    <property type="term" value="F:mRNA binding"/>
    <property type="evidence" value="ECO:0007669"/>
    <property type="project" value="InterPro"/>
</dbReference>
<feature type="compositionally biased region" description="Low complexity" evidence="1">
    <location>
        <begin position="15"/>
        <end position="25"/>
    </location>
</feature>
<accession>A0A077X2E0</accession>
<dbReference type="InterPro" id="IPR045154">
    <property type="entry name" value="PCF11-like"/>
</dbReference>
<gene>
    <name evidence="3" type="ORF">LRAMOSA05375</name>
</gene>
<dbReference type="SUPFAM" id="SSF48464">
    <property type="entry name" value="ENTH/VHS domain"/>
    <property type="match status" value="1"/>
</dbReference>
<feature type="region of interest" description="Disordered" evidence="1">
    <location>
        <begin position="1"/>
        <end position="36"/>
    </location>
</feature>
<dbReference type="GO" id="GO:0031124">
    <property type="term" value="P:mRNA 3'-end processing"/>
    <property type="evidence" value="ECO:0007669"/>
    <property type="project" value="InterPro"/>
</dbReference>
<dbReference type="PANTHER" id="PTHR15921:SF3">
    <property type="entry name" value="PRE-MRNA CLEAVAGE COMPLEX 2 PROTEIN PCF11"/>
    <property type="match status" value="1"/>
</dbReference>